<reference evidence="1 2" key="1">
    <citation type="submission" date="2014-12" db="EMBL/GenBank/DDBJ databases">
        <title>Draft genome sequences of 29 type strains of Enterococci.</title>
        <authorList>
            <person name="Zhong Z."/>
            <person name="Sun Z."/>
            <person name="Liu W."/>
            <person name="Zhang W."/>
            <person name="Zhang H."/>
        </authorList>
    </citation>
    <scope>NUCLEOTIDE SEQUENCE [LARGE SCALE GENOMIC DNA]</scope>
    <source>
        <strain evidence="1 2">DSM 15687</strain>
    </source>
</reference>
<organism evidence="1 2">
    <name type="scientific">Enterococcus ratti</name>
    <dbReference type="NCBI Taxonomy" id="150033"/>
    <lineage>
        <taxon>Bacteria</taxon>
        <taxon>Bacillati</taxon>
        <taxon>Bacillota</taxon>
        <taxon>Bacilli</taxon>
        <taxon>Lactobacillales</taxon>
        <taxon>Enterococcaceae</taxon>
        <taxon>Enterococcus</taxon>
    </lineage>
</organism>
<accession>A0A1L8WSG1</accession>
<keyword evidence="2" id="KW-1185">Reference proteome</keyword>
<evidence type="ECO:0000313" key="1">
    <source>
        <dbReference type="EMBL" id="OJG83943.1"/>
    </source>
</evidence>
<dbReference type="EMBL" id="JXLB01000001">
    <property type="protein sequence ID" value="OJG83943.1"/>
    <property type="molecule type" value="Genomic_DNA"/>
</dbReference>
<evidence type="ECO:0000313" key="2">
    <source>
        <dbReference type="Proteomes" id="UP000182152"/>
    </source>
</evidence>
<dbReference type="AlphaFoldDB" id="A0A1L8WSG1"/>
<comment type="caution">
    <text evidence="1">The sequence shown here is derived from an EMBL/GenBank/DDBJ whole genome shotgun (WGS) entry which is preliminary data.</text>
</comment>
<sequence>MPYLNDSQRYLEIVGLALGIMENDRWVLLDNKDNYSLLFAAYIKMIEKDEDNFFVDSTKKEAIINSLKRTTDFYRYTQPEELIHSIQNLTSNNAADFLLLPLMYPCTNDDVGEDTDSIFLSVHASGALIYKEDDGYKFVMIDKASIFTRNIDATAAYVTIPPENLSTVCRQLLIDRDDILYYVNDDGVFYKKPYEILHFIVKNSVSGKPIKLPIKMNFQPKGNCVVGNIEATLKTALYNCQKNIFALNNKNSVPITWKNTLEMRKQFVTAMVEMKPEIAKCFWYLFNLYSSKKKMNIKKKGLPIDVINTAPIKQIMLGELPEDAYEQAKKKFEETKKRAKKRSSKKNAALSKKDIVVFQNRYL</sequence>
<dbReference type="RefSeq" id="WP_071854421.1">
    <property type="nucleotide sequence ID" value="NZ_JXLB01000001.1"/>
</dbReference>
<dbReference type="Proteomes" id="UP000182152">
    <property type="component" value="Unassembled WGS sequence"/>
</dbReference>
<dbReference type="OrthoDB" id="2195212at2"/>
<gene>
    <name evidence="1" type="ORF">RV14_GL000120</name>
</gene>
<name>A0A1L8WSG1_9ENTE</name>
<proteinExistence type="predicted"/>
<protein>
    <submittedName>
        <fullName evidence="1">Uncharacterized protein</fullName>
    </submittedName>
</protein>